<proteinExistence type="predicted"/>
<dbReference type="Proteomes" id="UP000054721">
    <property type="component" value="Unassembled WGS sequence"/>
</dbReference>
<protein>
    <submittedName>
        <fullName evidence="2">Uncharacterized protein</fullName>
    </submittedName>
</protein>
<evidence type="ECO:0000313" key="2">
    <source>
        <dbReference type="EMBL" id="KRZ48551.1"/>
    </source>
</evidence>
<dbReference type="OrthoDB" id="5937268at2759"/>
<keyword evidence="3" id="KW-1185">Reference proteome</keyword>
<sequence>MGKSSRPAQEKSSTDAGYDGQARFDLRGRNHAEVPYPGSFTCMICSFTECMFSRFSNHCMKHGLHLELHCSICTKMFPSIYSVACHYPRCAKTLRKPGTSKNPSVSQTAVLNINDLAENKGISKNKEIPENNRRVTEAKVIRSTIDLNNKERPISNKEALENNRMVTRSTIKRATAAESRSAPPLLNRTPAESPEVSIVPLVCTAIDNNRRQTSKAASAPLNNFGICQPLFEETADRVAVVTRNCARSEIKEMPPARLNMRL</sequence>
<reference evidence="2 3" key="1">
    <citation type="submission" date="2015-05" db="EMBL/GenBank/DDBJ databases">
        <title>Evolution of Trichinella species and genotypes.</title>
        <authorList>
            <person name="Korhonen P.K."/>
            <person name="Edoardo P."/>
            <person name="Giuseppe L.R."/>
            <person name="Gasser R.B."/>
        </authorList>
    </citation>
    <scope>NUCLEOTIDE SEQUENCE [LARGE SCALE GENOMIC DNA]</scope>
    <source>
        <strain evidence="2">ISS10</strain>
    </source>
</reference>
<name>A0A0V1KN62_9BILA</name>
<organism evidence="2 3">
    <name type="scientific">Trichinella nativa</name>
    <dbReference type="NCBI Taxonomy" id="6335"/>
    <lineage>
        <taxon>Eukaryota</taxon>
        <taxon>Metazoa</taxon>
        <taxon>Ecdysozoa</taxon>
        <taxon>Nematoda</taxon>
        <taxon>Enoplea</taxon>
        <taxon>Dorylaimia</taxon>
        <taxon>Trichinellida</taxon>
        <taxon>Trichinellidae</taxon>
        <taxon>Trichinella</taxon>
    </lineage>
</organism>
<comment type="caution">
    <text evidence="2">The sequence shown here is derived from an EMBL/GenBank/DDBJ whole genome shotgun (WGS) entry which is preliminary data.</text>
</comment>
<gene>
    <name evidence="2" type="ORF">T02_16333</name>
</gene>
<feature type="region of interest" description="Disordered" evidence="1">
    <location>
        <begin position="1"/>
        <end position="21"/>
    </location>
</feature>
<dbReference type="AlphaFoldDB" id="A0A0V1KN62"/>
<evidence type="ECO:0000313" key="3">
    <source>
        <dbReference type="Proteomes" id="UP000054721"/>
    </source>
</evidence>
<accession>A0A0V1KN62</accession>
<dbReference type="EMBL" id="JYDW01000391">
    <property type="protein sequence ID" value="KRZ48551.1"/>
    <property type="molecule type" value="Genomic_DNA"/>
</dbReference>
<evidence type="ECO:0000256" key="1">
    <source>
        <dbReference type="SAM" id="MobiDB-lite"/>
    </source>
</evidence>